<evidence type="ECO:0000313" key="5">
    <source>
        <dbReference type="Proteomes" id="UP000437862"/>
    </source>
</evidence>
<evidence type="ECO:0000313" key="3">
    <source>
        <dbReference type="EMBL" id="TWI40736.1"/>
    </source>
</evidence>
<evidence type="ECO:0000256" key="1">
    <source>
        <dbReference type="SAM" id="SignalP"/>
    </source>
</evidence>
<reference evidence="2 5" key="3">
    <citation type="submission" date="2019-12" db="EMBL/GenBank/DDBJ databases">
        <title>Draft Genome Sequences of Six Type Strains of the Genus Massilia.</title>
        <authorList>
            <person name="Miess H."/>
            <person name="Frediansyah A."/>
            <person name="Goeker M."/>
            <person name="Gross H."/>
        </authorList>
    </citation>
    <scope>NUCLEOTIDE SEQUENCE [LARGE SCALE GENOMIC DNA]</scope>
    <source>
        <strain evidence="2 5">DSM 26639</strain>
    </source>
</reference>
<reference evidence="3" key="2">
    <citation type="submission" date="2019-07" db="EMBL/GenBank/DDBJ databases">
        <authorList>
            <person name="Whitman W."/>
            <person name="Huntemann M."/>
            <person name="Clum A."/>
            <person name="Pillay M."/>
            <person name="Palaniappan K."/>
            <person name="Varghese N."/>
            <person name="Mikhailova N."/>
            <person name="Stamatis D."/>
            <person name="Reddy T."/>
            <person name="Daum C."/>
            <person name="Shapiro N."/>
            <person name="Ivanova N."/>
            <person name="Kyrpides N."/>
            <person name="Woyke T."/>
        </authorList>
    </citation>
    <scope>NUCLEOTIDE SEQUENCE</scope>
    <source>
        <strain evidence="3">CGMCC 1.10685</strain>
    </source>
</reference>
<dbReference type="OrthoDB" id="8757721at2"/>
<dbReference type="Pfam" id="PF13663">
    <property type="entry name" value="DUF4148"/>
    <property type="match status" value="1"/>
</dbReference>
<gene>
    <name evidence="2" type="ORF">GO485_18130</name>
    <name evidence="3" type="ORF">IP92_05825</name>
</gene>
<dbReference type="Proteomes" id="UP000315112">
    <property type="component" value="Unassembled WGS sequence"/>
</dbReference>
<accession>A0A562P9Q3</accession>
<proteinExistence type="predicted"/>
<keyword evidence="1" id="KW-0732">Signal</keyword>
<dbReference type="Proteomes" id="UP000437862">
    <property type="component" value="Chromosome"/>
</dbReference>
<dbReference type="AlphaFoldDB" id="A0A562P9Q3"/>
<dbReference type="InterPro" id="IPR025421">
    <property type="entry name" value="DUF4148"/>
</dbReference>
<dbReference type="EMBL" id="VLKW01000020">
    <property type="protein sequence ID" value="TWI40736.1"/>
    <property type="molecule type" value="Genomic_DNA"/>
</dbReference>
<evidence type="ECO:0000313" key="4">
    <source>
        <dbReference type="Proteomes" id="UP000315112"/>
    </source>
</evidence>
<dbReference type="RefSeq" id="WP_145882064.1">
    <property type="nucleotide sequence ID" value="NZ_CP046904.1"/>
</dbReference>
<evidence type="ECO:0000313" key="2">
    <source>
        <dbReference type="EMBL" id="QGZ40793.1"/>
    </source>
</evidence>
<organism evidence="3 4">
    <name type="scientific">Pseudoduganella flava</name>
    <dbReference type="NCBI Taxonomy" id="871742"/>
    <lineage>
        <taxon>Bacteria</taxon>
        <taxon>Pseudomonadati</taxon>
        <taxon>Pseudomonadota</taxon>
        <taxon>Betaproteobacteria</taxon>
        <taxon>Burkholderiales</taxon>
        <taxon>Oxalobacteraceae</taxon>
        <taxon>Telluria group</taxon>
        <taxon>Pseudoduganella</taxon>
    </lineage>
</organism>
<protein>
    <submittedName>
        <fullName evidence="2">DUF4148 domain-containing protein</fullName>
    </submittedName>
    <submittedName>
        <fullName evidence="3">Uncharacterized protein DUF4148</fullName>
    </submittedName>
</protein>
<feature type="signal peptide" evidence="1">
    <location>
        <begin position="1"/>
        <end position="22"/>
    </location>
</feature>
<sequence length="122" mass="12270">MKTTMKALFLTIALAAAGAASAEGLTREQVRAEVLAARAAGTLSSGGEGYQADVYAPSVRSRADVLAELAAARTAGTLAEGEAYPGPFPAPQPVPRATVRAELAAARAAGTLVAGDHYPAAY</sequence>
<feature type="chain" id="PRO_5044617634" evidence="1">
    <location>
        <begin position="23"/>
        <end position="122"/>
    </location>
</feature>
<keyword evidence="5" id="KW-1185">Reference proteome</keyword>
<name>A0A562P9Q3_9BURK</name>
<dbReference type="EMBL" id="CP046904">
    <property type="protein sequence ID" value="QGZ40793.1"/>
    <property type="molecule type" value="Genomic_DNA"/>
</dbReference>
<reference evidence="3 4" key="1">
    <citation type="journal article" date="2015" name="Stand. Genomic Sci.">
        <title>Genomic Encyclopedia of Bacterial and Archaeal Type Strains, Phase III: the genomes of soil and plant-associated and newly described type strains.</title>
        <authorList>
            <person name="Whitman W.B."/>
            <person name="Woyke T."/>
            <person name="Klenk H.P."/>
            <person name="Zhou Y."/>
            <person name="Lilburn T.G."/>
            <person name="Beck B.J."/>
            <person name="De Vos P."/>
            <person name="Vandamme P."/>
            <person name="Eisen J.A."/>
            <person name="Garrity G."/>
            <person name="Hugenholtz P."/>
            <person name="Kyrpides N.C."/>
        </authorList>
    </citation>
    <scope>NUCLEOTIDE SEQUENCE [LARGE SCALE GENOMIC DNA]</scope>
    <source>
        <strain evidence="3 4">CGMCC 1.10685</strain>
    </source>
</reference>